<comment type="subcellular location">
    <subcellularLocation>
        <location evidence="1">Membrane</location>
        <topology evidence="1">Multi-pass membrane protein</topology>
    </subcellularLocation>
</comment>
<name>A0ABN9TUS2_9DINO</name>
<accession>A0ABN9TUS2</accession>
<comment type="similarity">
    <text evidence="2">Belongs to the peroxisomal membrane protein PXMP2/4 family.</text>
</comment>
<evidence type="ECO:0000256" key="2">
    <source>
        <dbReference type="ARBA" id="ARBA00006824"/>
    </source>
</evidence>
<keyword evidence="4" id="KW-1133">Transmembrane helix</keyword>
<keyword evidence="3" id="KW-0812">Transmembrane</keyword>
<evidence type="ECO:0000256" key="1">
    <source>
        <dbReference type="ARBA" id="ARBA00004141"/>
    </source>
</evidence>
<dbReference type="InterPro" id="IPR007248">
    <property type="entry name" value="Mpv17_PMP22"/>
</dbReference>
<organism evidence="6 7">
    <name type="scientific">Prorocentrum cordatum</name>
    <dbReference type="NCBI Taxonomy" id="2364126"/>
    <lineage>
        <taxon>Eukaryota</taxon>
        <taxon>Sar</taxon>
        <taxon>Alveolata</taxon>
        <taxon>Dinophyceae</taxon>
        <taxon>Prorocentrales</taxon>
        <taxon>Prorocentraceae</taxon>
        <taxon>Prorocentrum</taxon>
    </lineage>
</organism>
<evidence type="ECO:0000313" key="6">
    <source>
        <dbReference type="EMBL" id="CAK0849793.1"/>
    </source>
</evidence>
<gene>
    <name evidence="6" type="ORF">PCOR1329_LOCUS42389</name>
</gene>
<proteinExistence type="inferred from homology"/>
<evidence type="ECO:0000256" key="3">
    <source>
        <dbReference type="ARBA" id="ARBA00022692"/>
    </source>
</evidence>
<protein>
    <submittedName>
        <fullName evidence="6">Uncharacterized protein</fullName>
    </submittedName>
</protein>
<dbReference type="Proteomes" id="UP001189429">
    <property type="component" value="Unassembled WGS sequence"/>
</dbReference>
<comment type="caution">
    <text evidence="6">The sequence shown here is derived from an EMBL/GenBank/DDBJ whole genome shotgun (WGS) entry which is preliminary data.</text>
</comment>
<keyword evidence="5" id="KW-0472">Membrane</keyword>
<dbReference type="EMBL" id="CAUYUJ010015092">
    <property type="protein sequence ID" value="CAK0849793.1"/>
    <property type="molecule type" value="Genomic_DNA"/>
</dbReference>
<dbReference type="Pfam" id="PF04117">
    <property type="entry name" value="Mpv17_PMP22"/>
    <property type="match status" value="1"/>
</dbReference>
<dbReference type="PROSITE" id="PS51257">
    <property type="entry name" value="PROKAR_LIPOPROTEIN"/>
    <property type="match status" value="1"/>
</dbReference>
<keyword evidence="7" id="KW-1185">Reference proteome</keyword>
<evidence type="ECO:0000256" key="4">
    <source>
        <dbReference type="ARBA" id="ARBA00022989"/>
    </source>
</evidence>
<evidence type="ECO:0000256" key="5">
    <source>
        <dbReference type="ARBA" id="ARBA00023136"/>
    </source>
</evidence>
<evidence type="ECO:0000313" key="7">
    <source>
        <dbReference type="Proteomes" id="UP001189429"/>
    </source>
</evidence>
<reference evidence="6" key="1">
    <citation type="submission" date="2023-10" db="EMBL/GenBank/DDBJ databases">
        <authorList>
            <person name="Chen Y."/>
            <person name="Shah S."/>
            <person name="Dougan E. K."/>
            <person name="Thang M."/>
            <person name="Chan C."/>
        </authorList>
    </citation>
    <scope>NUCLEOTIDE SEQUENCE [LARGE SCALE GENOMIC DNA]</scope>
</reference>
<sequence length="115" mass="13089">MRTSFGRPASFPMYYIAAACGPWPRGPAYFALLFRLWTLFMPSRLLMFIIVPVKYQVLWDSVVSFLWQVVLSLFESKHGRMLGSNGGLIAEAMEFEGFGYLVARPVGVQFLPRES</sequence>